<protein>
    <submittedName>
        <fullName evidence="2">Protein FAR1-RELATED SEQUENCE 5</fullName>
    </submittedName>
</protein>
<comment type="caution">
    <text evidence="2">The sequence shown here is derived from an EMBL/GenBank/DDBJ whole genome shotgun (WGS) entry which is preliminary data.</text>
</comment>
<dbReference type="CDD" id="cd22744">
    <property type="entry name" value="OTU"/>
    <property type="match status" value="1"/>
</dbReference>
<feature type="region of interest" description="Disordered" evidence="1">
    <location>
        <begin position="64"/>
        <end position="140"/>
    </location>
</feature>
<feature type="compositionally biased region" description="Basic and acidic residues" evidence="1">
    <location>
        <begin position="98"/>
        <end position="108"/>
    </location>
</feature>
<name>A0A392ME77_9FABA</name>
<sequence length="364" mass="41910">MYPFARHMASKTSNRTSNILFQYTVFNYCLRHAMFNSADHDMKVHMKEKFRQFVYPETTSMVPPPNKVACKGAPKGWSKRPSYSQEERSTKRQLSQSEHAEADAEWADRQLSQPSQPRRKSSRQSSQSSPHPTRAASPTHNWPMAKLLPIFMHPFIENVIDVTPDGHCGFCAVSGFIGDKNQDDFQMIRLDLSIELRAHKERYVQLYGGMKRYTVIETALVPCKIGPALEDKWMMMPDMGFFIAQKYNSAVVLLTGNGWSETYFSLEGAPPYKEKLMCIGWVNENHFMQLYFSPDSPLPPPSKMWLKDHLPSADKWPNRFASRMETYTKLQRAHEDKVVREISRTYIDLGVDSLGDEPVDLSHD</sequence>
<feature type="compositionally biased region" description="Low complexity" evidence="1">
    <location>
        <begin position="123"/>
        <end position="132"/>
    </location>
</feature>
<evidence type="ECO:0000313" key="2">
    <source>
        <dbReference type="EMBL" id="MCH85802.1"/>
    </source>
</evidence>
<dbReference type="Proteomes" id="UP000265520">
    <property type="component" value="Unassembled WGS sequence"/>
</dbReference>
<keyword evidence="3" id="KW-1185">Reference proteome</keyword>
<dbReference type="EMBL" id="LXQA010009165">
    <property type="protein sequence ID" value="MCH85802.1"/>
    <property type="molecule type" value="Genomic_DNA"/>
</dbReference>
<reference evidence="2 3" key="1">
    <citation type="journal article" date="2018" name="Front. Plant Sci.">
        <title>Red Clover (Trifolium pratense) and Zigzag Clover (T. medium) - A Picture of Genomic Similarities and Differences.</title>
        <authorList>
            <person name="Dluhosova J."/>
            <person name="Istvanek J."/>
            <person name="Nedelnik J."/>
            <person name="Repkova J."/>
        </authorList>
    </citation>
    <scope>NUCLEOTIDE SEQUENCE [LARGE SCALE GENOMIC DNA]</scope>
    <source>
        <strain evidence="3">cv. 10/8</strain>
        <tissue evidence="2">Leaf</tissue>
    </source>
</reference>
<gene>
    <name evidence="2" type="ORF">A2U01_0006653</name>
</gene>
<proteinExistence type="predicted"/>
<organism evidence="2 3">
    <name type="scientific">Trifolium medium</name>
    <dbReference type="NCBI Taxonomy" id="97028"/>
    <lineage>
        <taxon>Eukaryota</taxon>
        <taxon>Viridiplantae</taxon>
        <taxon>Streptophyta</taxon>
        <taxon>Embryophyta</taxon>
        <taxon>Tracheophyta</taxon>
        <taxon>Spermatophyta</taxon>
        <taxon>Magnoliopsida</taxon>
        <taxon>eudicotyledons</taxon>
        <taxon>Gunneridae</taxon>
        <taxon>Pentapetalae</taxon>
        <taxon>rosids</taxon>
        <taxon>fabids</taxon>
        <taxon>Fabales</taxon>
        <taxon>Fabaceae</taxon>
        <taxon>Papilionoideae</taxon>
        <taxon>50 kb inversion clade</taxon>
        <taxon>NPAAA clade</taxon>
        <taxon>Hologalegina</taxon>
        <taxon>IRL clade</taxon>
        <taxon>Trifolieae</taxon>
        <taxon>Trifolium</taxon>
    </lineage>
</organism>
<dbReference type="AlphaFoldDB" id="A0A392ME77"/>
<accession>A0A392ME77</accession>
<evidence type="ECO:0000256" key="1">
    <source>
        <dbReference type="SAM" id="MobiDB-lite"/>
    </source>
</evidence>
<evidence type="ECO:0000313" key="3">
    <source>
        <dbReference type="Proteomes" id="UP000265520"/>
    </source>
</evidence>